<evidence type="ECO:0000313" key="2">
    <source>
        <dbReference type="EMBL" id="CAH2051049.1"/>
    </source>
</evidence>
<dbReference type="SMART" id="SM00848">
    <property type="entry name" value="Inhibitor_I29"/>
    <property type="match status" value="1"/>
</dbReference>
<sequence length="164" mass="19419">MEWKTPSGAMDTVLWGRTKRRREVVRGDAECWRKSTVPRLWLLSRLRYPLFKRWELTTTEYVARKNQLHWPRCRELREAFMAEKHEQWMAKHCRVYKDAAEKERRFKIFTDNAEFVETFNKAVIDLTSSASASLQTQPTKSSGSLVVEICLHPPEAKHHLDTKT</sequence>
<dbReference type="InterPro" id="IPR038765">
    <property type="entry name" value="Papain-like_cys_pep_sf"/>
</dbReference>
<gene>
    <name evidence="2" type="ORF">TAV2_LOCUS8711</name>
</gene>
<evidence type="ECO:0000313" key="3">
    <source>
        <dbReference type="Proteomes" id="UP000836841"/>
    </source>
</evidence>
<dbReference type="EMBL" id="CAJVSB020000464">
    <property type="protein sequence ID" value="CAH2051049.1"/>
    <property type="molecule type" value="Genomic_DNA"/>
</dbReference>
<dbReference type="SUPFAM" id="SSF54001">
    <property type="entry name" value="Cysteine proteinases"/>
    <property type="match status" value="1"/>
</dbReference>
<accession>A0AAU9RX64</accession>
<dbReference type="Gene3D" id="1.10.287.2250">
    <property type="match status" value="1"/>
</dbReference>
<proteinExistence type="predicted"/>
<dbReference type="Proteomes" id="UP000836841">
    <property type="component" value="Unassembled WGS sequence"/>
</dbReference>
<reference evidence="2 3" key="1">
    <citation type="submission" date="2022-03" db="EMBL/GenBank/DDBJ databases">
        <authorList>
            <person name="Nunn A."/>
            <person name="Chopra R."/>
            <person name="Nunn A."/>
            <person name="Contreras Garrido A."/>
        </authorList>
    </citation>
    <scope>NUCLEOTIDE SEQUENCE [LARGE SCALE GENOMIC DNA]</scope>
</reference>
<feature type="domain" description="Cathepsin propeptide inhibitor" evidence="1">
    <location>
        <begin position="85"/>
        <end position="131"/>
    </location>
</feature>
<dbReference type="AlphaFoldDB" id="A0AAU9RX64"/>
<dbReference type="Pfam" id="PF08246">
    <property type="entry name" value="Inhibitor_I29"/>
    <property type="match status" value="1"/>
</dbReference>
<protein>
    <recommendedName>
        <fullName evidence="1">Cathepsin propeptide inhibitor domain-containing protein</fullName>
    </recommendedName>
</protein>
<dbReference type="InterPro" id="IPR013201">
    <property type="entry name" value="Prot_inhib_I29"/>
</dbReference>
<name>A0AAU9RX64_THLAR</name>
<organism evidence="2 3">
    <name type="scientific">Thlaspi arvense</name>
    <name type="common">Field penny-cress</name>
    <dbReference type="NCBI Taxonomy" id="13288"/>
    <lineage>
        <taxon>Eukaryota</taxon>
        <taxon>Viridiplantae</taxon>
        <taxon>Streptophyta</taxon>
        <taxon>Embryophyta</taxon>
        <taxon>Tracheophyta</taxon>
        <taxon>Spermatophyta</taxon>
        <taxon>Magnoliopsida</taxon>
        <taxon>eudicotyledons</taxon>
        <taxon>Gunneridae</taxon>
        <taxon>Pentapetalae</taxon>
        <taxon>rosids</taxon>
        <taxon>malvids</taxon>
        <taxon>Brassicales</taxon>
        <taxon>Brassicaceae</taxon>
        <taxon>Thlaspideae</taxon>
        <taxon>Thlaspi</taxon>
    </lineage>
</organism>
<keyword evidence="3" id="KW-1185">Reference proteome</keyword>
<evidence type="ECO:0000259" key="1">
    <source>
        <dbReference type="SMART" id="SM00848"/>
    </source>
</evidence>
<comment type="caution">
    <text evidence="2">The sequence shown here is derived from an EMBL/GenBank/DDBJ whole genome shotgun (WGS) entry which is preliminary data.</text>
</comment>